<protein>
    <recommendedName>
        <fullName evidence="2">SWIM-type domain-containing protein</fullName>
    </recommendedName>
</protein>
<keyword evidence="4" id="KW-1185">Reference proteome</keyword>
<evidence type="ECO:0000256" key="1">
    <source>
        <dbReference type="PROSITE-ProRule" id="PRU00325"/>
    </source>
</evidence>
<comment type="caution">
    <text evidence="3">The sequence shown here is derived from an EMBL/GenBank/DDBJ whole genome shotgun (WGS) entry which is preliminary data.</text>
</comment>
<dbReference type="PANTHER" id="PTHR38133">
    <property type="entry name" value="SLR1429 PROTEIN"/>
    <property type="match status" value="1"/>
</dbReference>
<dbReference type="AlphaFoldDB" id="A0AAE0KX00"/>
<evidence type="ECO:0000313" key="3">
    <source>
        <dbReference type="EMBL" id="KAK3263883.1"/>
    </source>
</evidence>
<accession>A0AAE0KX00</accession>
<keyword evidence="1" id="KW-0863">Zinc-finger</keyword>
<dbReference type="PANTHER" id="PTHR38133:SF1">
    <property type="entry name" value="SLR1429 PROTEIN"/>
    <property type="match status" value="1"/>
</dbReference>
<dbReference type="Proteomes" id="UP001190700">
    <property type="component" value="Unassembled WGS sequence"/>
</dbReference>
<evidence type="ECO:0000313" key="4">
    <source>
        <dbReference type="Proteomes" id="UP001190700"/>
    </source>
</evidence>
<keyword evidence="1" id="KW-0862">Zinc</keyword>
<sequence length="444" mass="48994">MAPRITYGKTPWGKLFLEALGHLDTTGRLQRGKTIANTGKVLSFAVKDNEITAKVKGSFQPYYMVKLSFRAFSDQEREIVFKLIQSSPLLLGDILKGELPEALLSKLNAAEVDLLPSAWSEITGGCDCPDNLGDGGFFRSVPKAVGAPCKHMAAVYFLITAEVDKDPFTIFSLRKIKLAEHFAVSTSASTAVPYPLPAKLHTMAPIDLTESESEVPVTEGARVPEVQLKHPVNQSKFILSCLPANPAFCLKLDYHEVMEQFYDYLKKQLPKMYLLDNAHDGEQLRRFLRSSTWAVHLKRDFTGSVHLHNDMLTGTNAVDPALLFGSSIPFHPFPAPSRIPDALRMDTWTLCRLLIQMPAGGASTHSYQFLSAAARMTHLLLGSGAVVPDVLPLVDDASKWKVIFKPLATTDEVKLMIEQLENVYDASAESVRVTLDGQLLEAHS</sequence>
<dbReference type="GO" id="GO:0008270">
    <property type="term" value="F:zinc ion binding"/>
    <property type="evidence" value="ECO:0007669"/>
    <property type="project" value="UniProtKB-KW"/>
</dbReference>
<evidence type="ECO:0000259" key="2">
    <source>
        <dbReference type="PROSITE" id="PS50966"/>
    </source>
</evidence>
<dbReference type="PROSITE" id="PS50966">
    <property type="entry name" value="ZF_SWIM"/>
    <property type="match status" value="1"/>
</dbReference>
<name>A0AAE0KX00_9CHLO</name>
<reference evidence="3 4" key="1">
    <citation type="journal article" date="2015" name="Genome Biol. Evol.">
        <title>Comparative Genomics of a Bacterivorous Green Alga Reveals Evolutionary Causalities and Consequences of Phago-Mixotrophic Mode of Nutrition.</title>
        <authorList>
            <person name="Burns J.A."/>
            <person name="Paasch A."/>
            <person name="Narechania A."/>
            <person name="Kim E."/>
        </authorList>
    </citation>
    <scope>NUCLEOTIDE SEQUENCE [LARGE SCALE GENOMIC DNA]</scope>
    <source>
        <strain evidence="3 4">PLY_AMNH</strain>
    </source>
</reference>
<dbReference type="EMBL" id="LGRX02014964">
    <property type="protein sequence ID" value="KAK3263883.1"/>
    <property type="molecule type" value="Genomic_DNA"/>
</dbReference>
<feature type="domain" description="SWIM-type" evidence="2">
    <location>
        <begin position="110"/>
        <end position="160"/>
    </location>
</feature>
<proteinExistence type="predicted"/>
<gene>
    <name evidence="3" type="ORF">CYMTET_27342</name>
</gene>
<dbReference type="InterPro" id="IPR007527">
    <property type="entry name" value="Znf_SWIM"/>
</dbReference>
<feature type="non-terminal residue" evidence="3">
    <location>
        <position position="444"/>
    </location>
</feature>
<keyword evidence="1" id="KW-0479">Metal-binding</keyword>
<organism evidence="3 4">
    <name type="scientific">Cymbomonas tetramitiformis</name>
    <dbReference type="NCBI Taxonomy" id="36881"/>
    <lineage>
        <taxon>Eukaryota</taxon>
        <taxon>Viridiplantae</taxon>
        <taxon>Chlorophyta</taxon>
        <taxon>Pyramimonadophyceae</taxon>
        <taxon>Pyramimonadales</taxon>
        <taxon>Pyramimonadaceae</taxon>
        <taxon>Cymbomonas</taxon>
    </lineage>
</organism>